<proteinExistence type="inferred from homology"/>
<dbReference type="InterPro" id="IPR013325">
    <property type="entry name" value="RNA_pol_sigma_r2"/>
</dbReference>
<dbReference type="RefSeq" id="WP_282335090.1">
    <property type="nucleotide sequence ID" value="NZ_JASBRG010000007.1"/>
</dbReference>
<dbReference type="Pfam" id="PF04542">
    <property type="entry name" value="Sigma70_r2"/>
    <property type="match status" value="1"/>
</dbReference>
<keyword evidence="4" id="KW-0804">Transcription</keyword>
<dbReference type="NCBIfam" id="TIGR02937">
    <property type="entry name" value="sigma70-ECF"/>
    <property type="match status" value="1"/>
</dbReference>
<evidence type="ECO:0000256" key="4">
    <source>
        <dbReference type="ARBA" id="ARBA00023163"/>
    </source>
</evidence>
<evidence type="ECO:0000259" key="6">
    <source>
        <dbReference type="Pfam" id="PF08281"/>
    </source>
</evidence>
<accession>A0ABT6REI5</accession>
<dbReference type="SUPFAM" id="SSF88659">
    <property type="entry name" value="Sigma3 and sigma4 domains of RNA polymerase sigma factors"/>
    <property type="match status" value="1"/>
</dbReference>
<evidence type="ECO:0000256" key="2">
    <source>
        <dbReference type="ARBA" id="ARBA00023015"/>
    </source>
</evidence>
<dbReference type="SUPFAM" id="SSF88946">
    <property type="entry name" value="Sigma2 domain of RNA polymerase sigma factors"/>
    <property type="match status" value="1"/>
</dbReference>
<sequence>MTLDSDFSDQALKKRASQGEEQAFKMLFDRYHSKLFHYLFSIVKSKEVAEELVMDVFLKMWLARDMIVQIENLDGFLFRAAYNKSVDFFRAAAKDKRLTDLIWENDQIPAGNYADDSLLMHEYESKLRDAIDLLSPQRKKIFLLHKDSGLSNAEIADTLNISKKTVANSIVEARQFIKSYLSKELGFWLFTTVVYNLLKNN</sequence>
<evidence type="ECO:0000259" key="5">
    <source>
        <dbReference type="Pfam" id="PF04542"/>
    </source>
</evidence>
<dbReference type="InterPro" id="IPR007627">
    <property type="entry name" value="RNA_pol_sigma70_r2"/>
</dbReference>
<dbReference type="InterPro" id="IPR014284">
    <property type="entry name" value="RNA_pol_sigma-70_dom"/>
</dbReference>
<dbReference type="NCBIfam" id="TIGR02985">
    <property type="entry name" value="Sig70_bacteroi1"/>
    <property type="match status" value="1"/>
</dbReference>
<dbReference type="PANTHER" id="PTHR43133:SF46">
    <property type="entry name" value="RNA POLYMERASE SIGMA-70 FACTOR ECF SUBFAMILY"/>
    <property type="match status" value="1"/>
</dbReference>
<dbReference type="EMBL" id="JASBRG010000007">
    <property type="protein sequence ID" value="MDI3320988.1"/>
    <property type="molecule type" value="Genomic_DNA"/>
</dbReference>
<keyword evidence="3" id="KW-0731">Sigma factor</keyword>
<protein>
    <submittedName>
        <fullName evidence="7">RNA polymerase sigma-70 factor</fullName>
    </submittedName>
</protein>
<gene>
    <name evidence="7" type="ORF">QJ048_14445</name>
</gene>
<dbReference type="Gene3D" id="1.10.10.10">
    <property type="entry name" value="Winged helix-like DNA-binding domain superfamily/Winged helix DNA-binding domain"/>
    <property type="match status" value="1"/>
</dbReference>
<dbReference type="InterPro" id="IPR036388">
    <property type="entry name" value="WH-like_DNA-bd_sf"/>
</dbReference>
<keyword evidence="8" id="KW-1185">Reference proteome</keyword>
<feature type="domain" description="RNA polymerase sigma factor 70 region 4 type 2" evidence="6">
    <location>
        <begin position="126"/>
        <end position="176"/>
    </location>
</feature>
<dbReference type="InterPro" id="IPR014327">
    <property type="entry name" value="RNA_pol_sigma70_bacteroid"/>
</dbReference>
<comment type="caution">
    <text evidence="7">The sequence shown here is derived from an EMBL/GenBank/DDBJ whole genome shotgun (WGS) entry which is preliminary data.</text>
</comment>
<evidence type="ECO:0000313" key="7">
    <source>
        <dbReference type="EMBL" id="MDI3320988.1"/>
    </source>
</evidence>
<dbReference type="InterPro" id="IPR013249">
    <property type="entry name" value="RNA_pol_sigma70_r4_t2"/>
</dbReference>
<organism evidence="7 8">
    <name type="scientific">Pinibacter soli</name>
    <dbReference type="NCBI Taxonomy" id="3044211"/>
    <lineage>
        <taxon>Bacteria</taxon>
        <taxon>Pseudomonadati</taxon>
        <taxon>Bacteroidota</taxon>
        <taxon>Chitinophagia</taxon>
        <taxon>Chitinophagales</taxon>
        <taxon>Chitinophagaceae</taxon>
        <taxon>Pinibacter</taxon>
    </lineage>
</organism>
<evidence type="ECO:0000256" key="1">
    <source>
        <dbReference type="ARBA" id="ARBA00010641"/>
    </source>
</evidence>
<evidence type="ECO:0000313" key="8">
    <source>
        <dbReference type="Proteomes" id="UP001226434"/>
    </source>
</evidence>
<name>A0ABT6REI5_9BACT</name>
<dbReference type="Pfam" id="PF08281">
    <property type="entry name" value="Sigma70_r4_2"/>
    <property type="match status" value="1"/>
</dbReference>
<dbReference type="Proteomes" id="UP001226434">
    <property type="component" value="Unassembled WGS sequence"/>
</dbReference>
<comment type="similarity">
    <text evidence="1">Belongs to the sigma-70 factor family. ECF subfamily.</text>
</comment>
<feature type="domain" description="RNA polymerase sigma-70 region 2" evidence="5">
    <location>
        <begin position="27"/>
        <end position="93"/>
    </location>
</feature>
<keyword evidence="2" id="KW-0805">Transcription regulation</keyword>
<dbReference type="Gene3D" id="1.10.1740.10">
    <property type="match status" value="1"/>
</dbReference>
<dbReference type="InterPro" id="IPR013324">
    <property type="entry name" value="RNA_pol_sigma_r3/r4-like"/>
</dbReference>
<dbReference type="InterPro" id="IPR039425">
    <property type="entry name" value="RNA_pol_sigma-70-like"/>
</dbReference>
<reference evidence="7 8" key="1">
    <citation type="submission" date="2023-05" db="EMBL/GenBank/DDBJ databases">
        <title>Genome sequence of Pinibacter sp. MAH-24.</title>
        <authorList>
            <person name="Huq M.A."/>
        </authorList>
    </citation>
    <scope>NUCLEOTIDE SEQUENCE [LARGE SCALE GENOMIC DNA]</scope>
    <source>
        <strain evidence="7 8">MAH-24</strain>
    </source>
</reference>
<dbReference type="PANTHER" id="PTHR43133">
    <property type="entry name" value="RNA POLYMERASE ECF-TYPE SIGMA FACTO"/>
    <property type="match status" value="1"/>
</dbReference>
<evidence type="ECO:0000256" key="3">
    <source>
        <dbReference type="ARBA" id="ARBA00023082"/>
    </source>
</evidence>